<protein>
    <recommendedName>
        <fullName evidence="4">Secreted protein</fullName>
    </recommendedName>
</protein>
<feature type="signal peptide" evidence="1">
    <location>
        <begin position="1"/>
        <end position="22"/>
    </location>
</feature>
<evidence type="ECO:0000313" key="3">
    <source>
        <dbReference type="Proteomes" id="UP001596101"/>
    </source>
</evidence>
<evidence type="ECO:0008006" key="4">
    <source>
        <dbReference type="Google" id="ProtNLM"/>
    </source>
</evidence>
<evidence type="ECO:0000313" key="2">
    <source>
        <dbReference type="EMBL" id="MFC5479531.1"/>
    </source>
</evidence>
<name>A0ABW0MPP2_9BURK</name>
<organism evidence="2 3">
    <name type="scientific">Massilia suwonensis</name>
    <dbReference type="NCBI Taxonomy" id="648895"/>
    <lineage>
        <taxon>Bacteria</taxon>
        <taxon>Pseudomonadati</taxon>
        <taxon>Pseudomonadota</taxon>
        <taxon>Betaproteobacteria</taxon>
        <taxon>Burkholderiales</taxon>
        <taxon>Oxalobacteraceae</taxon>
        <taxon>Telluria group</taxon>
        <taxon>Massilia</taxon>
    </lineage>
</organism>
<dbReference type="RefSeq" id="WP_379757177.1">
    <property type="nucleotide sequence ID" value="NZ_JBHSMR010000013.1"/>
</dbReference>
<keyword evidence="3" id="KW-1185">Reference proteome</keyword>
<dbReference type="Pfam" id="PF19806">
    <property type="entry name" value="DUF6289"/>
    <property type="match status" value="1"/>
</dbReference>
<evidence type="ECO:0000256" key="1">
    <source>
        <dbReference type="SAM" id="SignalP"/>
    </source>
</evidence>
<reference evidence="3" key="1">
    <citation type="journal article" date="2019" name="Int. J. Syst. Evol. Microbiol.">
        <title>The Global Catalogue of Microorganisms (GCM) 10K type strain sequencing project: providing services to taxonomists for standard genome sequencing and annotation.</title>
        <authorList>
            <consortium name="The Broad Institute Genomics Platform"/>
            <consortium name="The Broad Institute Genome Sequencing Center for Infectious Disease"/>
            <person name="Wu L."/>
            <person name="Ma J."/>
        </authorList>
    </citation>
    <scope>NUCLEOTIDE SEQUENCE [LARGE SCALE GENOMIC DNA]</scope>
    <source>
        <strain evidence="3">CCUG 43111</strain>
    </source>
</reference>
<gene>
    <name evidence="2" type="ORF">ACFPQ5_15150</name>
</gene>
<comment type="caution">
    <text evidence="2">The sequence shown here is derived from an EMBL/GenBank/DDBJ whole genome shotgun (WGS) entry which is preliminary data.</text>
</comment>
<accession>A0ABW0MPP2</accession>
<proteinExistence type="predicted"/>
<sequence>MKLKKASLIGAALAFVAAAAYAAPPYGYTNIYYSDATYSVEVGHAEFTCSGRWYRSGEETDYFVRTNENQCRWGGWDLDPWG</sequence>
<dbReference type="EMBL" id="JBHSMR010000013">
    <property type="protein sequence ID" value="MFC5479531.1"/>
    <property type="molecule type" value="Genomic_DNA"/>
</dbReference>
<dbReference type="Proteomes" id="UP001596101">
    <property type="component" value="Unassembled WGS sequence"/>
</dbReference>
<dbReference type="InterPro" id="IPR046256">
    <property type="entry name" value="DUF6289"/>
</dbReference>
<keyword evidence="1" id="KW-0732">Signal</keyword>
<feature type="chain" id="PRO_5046713931" description="Secreted protein" evidence="1">
    <location>
        <begin position="23"/>
        <end position="82"/>
    </location>
</feature>